<dbReference type="EMBL" id="JAQGDS010000010">
    <property type="protein sequence ID" value="KAJ6257733.1"/>
    <property type="molecule type" value="Genomic_DNA"/>
</dbReference>
<reference evidence="2" key="1">
    <citation type="submission" date="2023-01" db="EMBL/GenBank/DDBJ databases">
        <title>The chitinases involved in constricting ring structure development in the nematode-trapping fungus Drechslerella dactyloides.</title>
        <authorList>
            <person name="Wang R."/>
            <person name="Zhang L."/>
            <person name="Tang P."/>
            <person name="Li S."/>
            <person name="Liang L."/>
        </authorList>
    </citation>
    <scope>NUCLEOTIDE SEQUENCE</scope>
    <source>
        <strain evidence="2">YMF1.00031</strain>
    </source>
</reference>
<sequence length="258" mass="29561">MAASGKFSYTPRHTLAGVTPVQTPMELWHRHLRNYDALRSNLKPPYKPTDTATLAESVIFFLLEYGYTHPPTLLHPPASIAAVLELCSHAFSPAVMKALRTGMELFCSAMGESIEKRNGAMLHLVQFADTGSDDGFEEEEEEDPCLHRPPRARKIPSVGYNNNGVVNSHKKDYGGGDSGRFAFGRHRSGDVWPETLEEWIYAFSKEVYLEFRRRVKQSRAEREAEDERRRKNPIYRLKKALKRMKWAAGRFVRKFMDL</sequence>
<protein>
    <submittedName>
        <fullName evidence="2">Uncharacterized protein</fullName>
    </submittedName>
</protein>
<evidence type="ECO:0000256" key="1">
    <source>
        <dbReference type="SAM" id="MobiDB-lite"/>
    </source>
</evidence>
<accession>A0AAD6ISB0</accession>
<evidence type="ECO:0000313" key="2">
    <source>
        <dbReference type="EMBL" id="KAJ6257733.1"/>
    </source>
</evidence>
<dbReference type="Proteomes" id="UP001221413">
    <property type="component" value="Unassembled WGS sequence"/>
</dbReference>
<evidence type="ECO:0000313" key="3">
    <source>
        <dbReference type="Proteomes" id="UP001221413"/>
    </source>
</evidence>
<feature type="region of interest" description="Disordered" evidence="1">
    <location>
        <begin position="133"/>
        <end position="161"/>
    </location>
</feature>
<feature type="compositionally biased region" description="Acidic residues" evidence="1">
    <location>
        <begin position="133"/>
        <end position="143"/>
    </location>
</feature>
<keyword evidence="3" id="KW-1185">Reference proteome</keyword>
<dbReference type="AlphaFoldDB" id="A0AAD6ISB0"/>
<proteinExistence type="predicted"/>
<organism evidence="2 3">
    <name type="scientific">Drechslerella dactyloides</name>
    <name type="common">Nematode-trapping fungus</name>
    <name type="synonym">Arthrobotrys dactyloides</name>
    <dbReference type="NCBI Taxonomy" id="74499"/>
    <lineage>
        <taxon>Eukaryota</taxon>
        <taxon>Fungi</taxon>
        <taxon>Dikarya</taxon>
        <taxon>Ascomycota</taxon>
        <taxon>Pezizomycotina</taxon>
        <taxon>Orbiliomycetes</taxon>
        <taxon>Orbiliales</taxon>
        <taxon>Orbiliaceae</taxon>
        <taxon>Drechslerella</taxon>
    </lineage>
</organism>
<comment type="caution">
    <text evidence="2">The sequence shown here is derived from an EMBL/GenBank/DDBJ whole genome shotgun (WGS) entry which is preliminary data.</text>
</comment>
<gene>
    <name evidence="2" type="ORF">Dda_7521</name>
</gene>
<name>A0AAD6ISB0_DREDA</name>